<dbReference type="InterPro" id="IPR055167">
    <property type="entry name" value="Rootletin-like_CC"/>
</dbReference>
<evidence type="ECO:0000256" key="2">
    <source>
        <dbReference type="SAM" id="Coils"/>
    </source>
</evidence>
<feature type="coiled-coil region" evidence="2">
    <location>
        <begin position="66"/>
        <end position="121"/>
    </location>
</feature>
<dbReference type="PANTHER" id="PTHR23159">
    <property type="entry name" value="CENTROSOMAL PROTEIN 2"/>
    <property type="match status" value="1"/>
</dbReference>
<dbReference type="Proteomes" id="UP000694412">
    <property type="component" value="Chromosome 21"/>
</dbReference>
<dbReference type="GeneTree" id="ENSGT00940000155758"/>
<dbReference type="AlphaFoldDB" id="A0A8C2U5N0"/>
<dbReference type="GO" id="GO:0005814">
    <property type="term" value="C:centriole"/>
    <property type="evidence" value="ECO:0007669"/>
    <property type="project" value="TreeGrafter"/>
</dbReference>
<sequence>HESRESGRNNCQQQLLSFSSLPMAPLAEQAAYKRKLQAYQEGQQRQAQLVQKLQAKVELEQESQPEEESTNELENALIRLEEEQQRSCSLVQVNSMLREQLEQANVANAALSEDIRKLTADWARARGELEQREAQWRREEESFNTYFSNEHGRLLTLWRQAVAFRRHFSQLRAATERSVGQRGLGVGWQNMSSPLSYPIFHLQRPALSLLGTRLVELTAALQQLREEGGEKERAVQALTAQLQKMVSVHRCARVMHAADRGRSHASVQCMMCSIQQARCTPGVLQEASRAQEASGEEVQTLRAELELLHQTLQDITQVLSTPSALPTPSCLSFPSCSNDAVPVPCRQCWLMTTGPPRRLPGSIVAASHLLLLQPRWELCMVPCAGGTSSCRWVREAMADGHGDGWMDEG</sequence>
<dbReference type="GO" id="GO:0007098">
    <property type="term" value="P:centrosome cycle"/>
    <property type="evidence" value="ECO:0007669"/>
    <property type="project" value="TreeGrafter"/>
</dbReference>
<evidence type="ECO:0000259" key="3">
    <source>
        <dbReference type="Pfam" id="PF15035"/>
    </source>
</evidence>
<proteinExistence type="predicted"/>
<accession>A0A8C2U5N0</accession>
<dbReference type="Pfam" id="PF15035">
    <property type="entry name" value="Rootletin"/>
    <property type="match status" value="1"/>
</dbReference>
<keyword evidence="5" id="KW-1185">Reference proteome</keyword>
<evidence type="ECO:0000313" key="5">
    <source>
        <dbReference type="Proteomes" id="UP000694412"/>
    </source>
</evidence>
<reference evidence="4" key="2">
    <citation type="submission" date="2025-08" db="UniProtKB">
        <authorList>
            <consortium name="Ensembl"/>
        </authorList>
    </citation>
    <scope>IDENTIFICATION</scope>
</reference>
<evidence type="ECO:0000256" key="1">
    <source>
        <dbReference type="ARBA" id="ARBA00023054"/>
    </source>
</evidence>
<name>A0A8C2U5N0_COTJA</name>
<reference evidence="4" key="1">
    <citation type="submission" date="2015-11" db="EMBL/GenBank/DDBJ databases">
        <authorList>
            <consortium name="International Coturnix japonica Genome Analysis Consortium"/>
            <person name="Warren W."/>
            <person name="Burt D.W."/>
            <person name="Antin P.B."/>
            <person name="Lanford R."/>
            <person name="Gros J."/>
            <person name="Wilson R.K."/>
        </authorList>
    </citation>
    <scope>NUCLEOTIDE SEQUENCE [LARGE SCALE GENOMIC DNA]</scope>
</reference>
<evidence type="ECO:0000313" key="4">
    <source>
        <dbReference type="Ensembl" id="ENSCJPP00005022277.1"/>
    </source>
</evidence>
<dbReference type="PANTHER" id="PTHR23159:SF17">
    <property type="entry name" value="ROOTLETIN"/>
    <property type="match status" value="1"/>
</dbReference>
<dbReference type="GO" id="GO:0005813">
    <property type="term" value="C:centrosome"/>
    <property type="evidence" value="ECO:0007669"/>
    <property type="project" value="TreeGrafter"/>
</dbReference>
<keyword evidence="1 2" id="KW-0175">Coiled coil</keyword>
<protein>
    <recommendedName>
        <fullName evidence="3">Rootletin-like coiled-coil domain-containing protein</fullName>
    </recommendedName>
</protein>
<feature type="domain" description="Rootletin-like coiled-coil" evidence="3">
    <location>
        <begin position="33"/>
        <end position="179"/>
    </location>
</feature>
<organism evidence="4 5">
    <name type="scientific">Coturnix japonica</name>
    <name type="common">Japanese quail</name>
    <name type="synonym">Coturnix coturnix japonica</name>
    <dbReference type="NCBI Taxonomy" id="93934"/>
    <lineage>
        <taxon>Eukaryota</taxon>
        <taxon>Metazoa</taxon>
        <taxon>Chordata</taxon>
        <taxon>Craniata</taxon>
        <taxon>Vertebrata</taxon>
        <taxon>Euteleostomi</taxon>
        <taxon>Archelosauria</taxon>
        <taxon>Archosauria</taxon>
        <taxon>Dinosauria</taxon>
        <taxon>Saurischia</taxon>
        <taxon>Theropoda</taxon>
        <taxon>Coelurosauria</taxon>
        <taxon>Aves</taxon>
        <taxon>Neognathae</taxon>
        <taxon>Galloanserae</taxon>
        <taxon>Galliformes</taxon>
        <taxon>Phasianidae</taxon>
        <taxon>Perdicinae</taxon>
        <taxon>Coturnix</taxon>
    </lineage>
</organism>
<feature type="coiled-coil region" evidence="2">
    <location>
        <begin position="207"/>
        <end position="241"/>
    </location>
</feature>
<feature type="coiled-coil region" evidence="2">
    <location>
        <begin position="284"/>
        <end position="318"/>
    </location>
</feature>
<dbReference type="Ensembl" id="ENSCJPT00005030565.1">
    <property type="protein sequence ID" value="ENSCJPP00005022277.1"/>
    <property type="gene ID" value="ENSCJPG00005017788.1"/>
</dbReference>
<reference evidence="4" key="3">
    <citation type="submission" date="2025-09" db="UniProtKB">
        <authorList>
            <consortium name="Ensembl"/>
        </authorList>
    </citation>
    <scope>IDENTIFICATION</scope>
</reference>